<keyword evidence="1" id="KW-0175">Coiled coil</keyword>
<name>A0ABR1YMQ6_9PEZI</name>
<dbReference type="Proteomes" id="UP001492380">
    <property type="component" value="Unassembled WGS sequence"/>
</dbReference>
<sequence length="336" mass="39254">METPVSTHSALEAWLSKLSWMPDMIYQALRELVKKVGDIHNVVCDPAQRPEERTRRTEEHQAIVRELNEKLLREKDKTKTLKERSRQFEKSFDNVCRELQVKEKELEDAQAVAHTLQLHAINQAQSGWKVEDDSKVRDVLESFYLRIRQWAQRYSVRSMANEPKAHLIRAELFRSFFPDSDFGQWNSSLVSKDAEKALCKEIATYFWHYRSLVLLCNPNLDHATGGVTKAQLFDELHQIVCDASAIKIHLSTQRIYYKWSLQSNYLGQRFQVRANMVKADQRNKLDGQEDVRCDGKIMRIMRSPLIKACGNRDGEEYDKWRAIVAAVAWVDDKMRP</sequence>
<feature type="coiled-coil region" evidence="1">
    <location>
        <begin position="57"/>
        <end position="112"/>
    </location>
</feature>
<evidence type="ECO:0000313" key="2">
    <source>
        <dbReference type="EMBL" id="KAK8233775.1"/>
    </source>
</evidence>
<accession>A0ABR1YMQ6</accession>
<gene>
    <name evidence="2" type="ORF">HDK90DRAFT_511563</name>
</gene>
<evidence type="ECO:0000313" key="3">
    <source>
        <dbReference type="Proteomes" id="UP001492380"/>
    </source>
</evidence>
<protein>
    <submittedName>
        <fullName evidence="2">Uncharacterized protein</fullName>
    </submittedName>
</protein>
<organism evidence="2 3">
    <name type="scientific">Phyllosticta capitalensis</name>
    <dbReference type="NCBI Taxonomy" id="121624"/>
    <lineage>
        <taxon>Eukaryota</taxon>
        <taxon>Fungi</taxon>
        <taxon>Dikarya</taxon>
        <taxon>Ascomycota</taxon>
        <taxon>Pezizomycotina</taxon>
        <taxon>Dothideomycetes</taxon>
        <taxon>Dothideomycetes incertae sedis</taxon>
        <taxon>Botryosphaeriales</taxon>
        <taxon>Phyllostictaceae</taxon>
        <taxon>Phyllosticta</taxon>
    </lineage>
</organism>
<proteinExistence type="predicted"/>
<evidence type="ECO:0000256" key="1">
    <source>
        <dbReference type="SAM" id="Coils"/>
    </source>
</evidence>
<keyword evidence="3" id="KW-1185">Reference proteome</keyword>
<dbReference type="EMBL" id="JBBWRZ010000006">
    <property type="protein sequence ID" value="KAK8233775.1"/>
    <property type="molecule type" value="Genomic_DNA"/>
</dbReference>
<reference evidence="2 3" key="1">
    <citation type="submission" date="2024-04" db="EMBL/GenBank/DDBJ databases">
        <title>Phyllosticta paracitricarpa is synonymous to the EU quarantine fungus P. citricarpa based on phylogenomic analyses.</title>
        <authorList>
            <consortium name="Lawrence Berkeley National Laboratory"/>
            <person name="Van Ingen-Buijs V.A."/>
            <person name="Van Westerhoven A.C."/>
            <person name="Haridas S."/>
            <person name="Skiadas P."/>
            <person name="Martin F."/>
            <person name="Groenewald J.Z."/>
            <person name="Crous P.W."/>
            <person name="Seidl M.F."/>
        </authorList>
    </citation>
    <scope>NUCLEOTIDE SEQUENCE [LARGE SCALE GENOMIC DNA]</scope>
    <source>
        <strain evidence="2 3">CBS 123374</strain>
    </source>
</reference>
<comment type="caution">
    <text evidence="2">The sequence shown here is derived from an EMBL/GenBank/DDBJ whole genome shotgun (WGS) entry which is preliminary data.</text>
</comment>